<evidence type="ECO:0000313" key="1">
    <source>
        <dbReference type="EMBL" id="MBW73751.1"/>
    </source>
</evidence>
<reference evidence="1" key="1">
    <citation type="submission" date="2018-01" db="EMBL/GenBank/DDBJ databases">
        <title>An insight into the sialome of Amazonian anophelines.</title>
        <authorList>
            <person name="Ribeiro J.M."/>
            <person name="Scarpassa V."/>
            <person name="Calvo E."/>
        </authorList>
    </citation>
    <scope>NUCLEOTIDE SEQUENCE</scope>
</reference>
<proteinExistence type="predicted"/>
<sequence>MSLLLLLLLLVVMVGLIVVVLGRSVVLVVRKTDSAGAAGVDVVVKLEPEFPCQAFGSRPDNHSLKSSSLRSKIDCGDTVLEPSCCPRTPTTSVRRSSRRRIGVIAVVAALQTLGTTAGFRKKRTQRNTLVDRFTDEIILALLQLQLPSTVWSIGRNDSLYRFHSETRTQEDSGLLGVRSPHWHWLHTGTGS</sequence>
<dbReference type="EMBL" id="GGFL01009573">
    <property type="protein sequence ID" value="MBW73751.1"/>
    <property type="molecule type" value="Transcribed_RNA"/>
</dbReference>
<name>A0A2M4D8C9_ANODA</name>
<accession>A0A2M4D8C9</accession>
<organism evidence="1">
    <name type="scientific">Anopheles darlingi</name>
    <name type="common">Mosquito</name>
    <dbReference type="NCBI Taxonomy" id="43151"/>
    <lineage>
        <taxon>Eukaryota</taxon>
        <taxon>Metazoa</taxon>
        <taxon>Ecdysozoa</taxon>
        <taxon>Arthropoda</taxon>
        <taxon>Hexapoda</taxon>
        <taxon>Insecta</taxon>
        <taxon>Pterygota</taxon>
        <taxon>Neoptera</taxon>
        <taxon>Endopterygota</taxon>
        <taxon>Diptera</taxon>
        <taxon>Nematocera</taxon>
        <taxon>Culicoidea</taxon>
        <taxon>Culicidae</taxon>
        <taxon>Anophelinae</taxon>
        <taxon>Anopheles</taxon>
    </lineage>
</organism>
<dbReference type="AlphaFoldDB" id="A0A2M4D8C9"/>
<protein>
    <submittedName>
        <fullName evidence="1">Uncharacterized protein</fullName>
    </submittedName>
</protein>